<dbReference type="WBParaSite" id="nRc.2.0.1.t16800-RA">
    <property type="protein sequence ID" value="nRc.2.0.1.t16800-RA"/>
    <property type="gene ID" value="nRc.2.0.1.g16800"/>
</dbReference>
<keyword evidence="1" id="KW-1185">Reference proteome</keyword>
<proteinExistence type="predicted"/>
<evidence type="ECO:0000313" key="2">
    <source>
        <dbReference type="WBParaSite" id="nRc.2.0.1.t16800-RA"/>
    </source>
</evidence>
<dbReference type="Proteomes" id="UP000887565">
    <property type="component" value="Unplaced"/>
</dbReference>
<evidence type="ECO:0000313" key="1">
    <source>
        <dbReference type="Proteomes" id="UP000887565"/>
    </source>
</evidence>
<name>A0A915ISF3_ROMCU</name>
<dbReference type="AlphaFoldDB" id="A0A915ISF3"/>
<accession>A0A915ISF3</accession>
<sequence>MPSAGDSTHFKTMLRADDAIIQKIKMAISNGLPVNGGLWGGCVPVKGPGMSIHSLPCTLQIGGIIVGGGIWIPGGTKN</sequence>
<organism evidence="1 2">
    <name type="scientific">Romanomermis culicivorax</name>
    <name type="common">Nematode worm</name>
    <dbReference type="NCBI Taxonomy" id="13658"/>
    <lineage>
        <taxon>Eukaryota</taxon>
        <taxon>Metazoa</taxon>
        <taxon>Ecdysozoa</taxon>
        <taxon>Nematoda</taxon>
        <taxon>Enoplea</taxon>
        <taxon>Dorylaimia</taxon>
        <taxon>Mermithida</taxon>
        <taxon>Mermithoidea</taxon>
        <taxon>Mermithidae</taxon>
        <taxon>Romanomermis</taxon>
    </lineage>
</organism>
<protein>
    <submittedName>
        <fullName evidence="2">Uncharacterized protein</fullName>
    </submittedName>
</protein>
<reference evidence="2" key="1">
    <citation type="submission" date="2022-11" db="UniProtKB">
        <authorList>
            <consortium name="WormBaseParasite"/>
        </authorList>
    </citation>
    <scope>IDENTIFICATION</scope>
</reference>